<dbReference type="GO" id="GO:0009847">
    <property type="term" value="P:spore germination"/>
    <property type="evidence" value="ECO:0007669"/>
    <property type="project" value="InterPro"/>
</dbReference>
<evidence type="ECO:0000313" key="10">
    <source>
        <dbReference type="EMBL" id="SDG42730.1"/>
    </source>
</evidence>
<feature type="domain" description="Spore germination GerAC-like C-terminal" evidence="8">
    <location>
        <begin position="236"/>
        <end position="398"/>
    </location>
</feature>
<proteinExistence type="inferred from homology"/>
<evidence type="ECO:0000256" key="1">
    <source>
        <dbReference type="ARBA" id="ARBA00004635"/>
    </source>
</evidence>
<dbReference type="OrthoDB" id="9816067at2"/>
<dbReference type="InterPro" id="IPR008844">
    <property type="entry name" value="Spore_GerAC-like"/>
</dbReference>
<dbReference type="NCBIfam" id="TIGR02887">
    <property type="entry name" value="spore_ger_x_C"/>
    <property type="match status" value="1"/>
</dbReference>
<evidence type="ECO:0000256" key="4">
    <source>
        <dbReference type="ARBA" id="ARBA00022729"/>
    </source>
</evidence>
<dbReference type="InterPro" id="IPR038501">
    <property type="entry name" value="Spore_GerAC_C_sf"/>
</dbReference>
<evidence type="ECO:0000313" key="11">
    <source>
        <dbReference type="Proteomes" id="UP000198972"/>
    </source>
</evidence>
<dbReference type="STRING" id="670482.SAMN04488542_14215"/>
<evidence type="ECO:0000256" key="6">
    <source>
        <dbReference type="ARBA" id="ARBA00023139"/>
    </source>
</evidence>
<dbReference type="AlphaFoldDB" id="A0A1G7U7J1"/>
<feature type="domain" description="Spore germination protein N-terminal" evidence="9">
    <location>
        <begin position="32"/>
        <end position="208"/>
    </location>
</feature>
<keyword evidence="4" id="KW-0732">Signal</keyword>
<dbReference type="InterPro" id="IPR046953">
    <property type="entry name" value="Spore_GerAC-like_C"/>
</dbReference>
<dbReference type="Proteomes" id="UP000198972">
    <property type="component" value="Unassembled WGS sequence"/>
</dbReference>
<reference evidence="10 11" key="1">
    <citation type="submission" date="2016-10" db="EMBL/GenBank/DDBJ databases">
        <authorList>
            <person name="de Groot N.N."/>
        </authorList>
    </citation>
    <scope>NUCLEOTIDE SEQUENCE [LARGE SCALE GENOMIC DNA]</scope>
    <source>
        <strain evidence="10 11">DSM 28129</strain>
    </source>
</reference>
<protein>
    <submittedName>
        <fullName evidence="10">Spore germination protein KC</fullName>
    </submittedName>
</protein>
<organism evidence="10 11">
    <name type="scientific">Fontibacillus panacisegetis</name>
    <dbReference type="NCBI Taxonomy" id="670482"/>
    <lineage>
        <taxon>Bacteria</taxon>
        <taxon>Bacillati</taxon>
        <taxon>Bacillota</taxon>
        <taxon>Bacilli</taxon>
        <taxon>Bacillales</taxon>
        <taxon>Paenibacillaceae</taxon>
        <taxon>Fontibacillus</taxon>
    </lineage>
</organism>
<evidence type="ECO:0000256" key="3">
    <source>
        <dbReference type="ARBA" id="ARBA00022544"/>
    </source>
</evidence>
<dbReference type="Pfam" id="PF05504">
    <property type="entry name" value="Spore_GerAC"/>
    <property type="match status" value="1"/>
</dbReference>
<name>A0A1G7U7J1_9BACL</name>
<dbReference type="Gene3D" id="6.20.190.10">
    <property type="entry name" value="Nutrient germinant receptor protein C, domain 1"/>
    <property type="match status" value="1"/>
</dbReference>
<comment type="similarity">
    <text evidence="2">Belongs to the GerABKC lipoprotein family.</text>
</comment>
<evidence type="ECO:0000256" key="5">
    <source>
        <dbReference type="ARBA" id="ARBA00023136"/>
    </source>
</evidence>
<accession>A0A1G7U7J1</accession>
<gene>
    <name evidence="10" type="ORF">SAMN04488542_14215</name>
</gene>
<evidence type="ECO:0000259" key="9">
    <source>
        <dbReference type="Pfam" id="PF25198"/>
    </source>
</evidence>
<evidence type="ECO:0000256" key="2">
    <source>
        <dbReference type="ARBA" id="ARBA00007886"/>
    </source>
</evidence>
<comment type="subcellular location">
    <subcellularLocation>
        <location evidence="1">Membrane</location>
        <topology evidence="1">Lipid-anchor</topology>
    </subcellularLocation>
</comment>
<keyword evidence="3" id="KW-0309">Germination</keyword>
<keyword evidence="6" id="KW-0564">Palmitate</keyword>
<keyword evidence="11" id="KW-1185">Reference proteome</keyword>
<keyword evidence="5" id="KW-0472">Membrane</keyword>
<keyword evidence="7" id="KW-0449">Lipoprotein</keyword>
<dbReference type="InterPro" id="IPR057336">
    <property type="entry name" value="GerAC_N"/>
</dbReference>
<evidence type="ECO:0000259" key="8">
    <source>
        <dbReference type="Pfam" id="PF05504"/>
    </source>
</evidence>
<dbReference type="Gene3D" id="3.30.300.210">
    <property type="entry name" value="Nutrient germinant receptor protein C, domain 3"/>
    <property type="match status" value="1"/>
</dbReference>
<dbReference type="EMBL" id="FNBG01000042">
    <property type="protein sequence ID" value="SDG42730.1"/>
    <property type="molecule type" value="Genomic_DNA"/>
</dbReference>
<dbReference type="PANTHER" id="PTHR35789">
    <property type="entry name" value="SPORE GERMINATION PROTEIN B3"/>
    <property type="match status" value="1"/>
</dbReference>
<evidence type="ECO:0000256" key="7">
    <source>
        <dbReference type="ARBA" id="ARBA00023288"/>
    </source>
</evidence>
<dbReference type="GO" id="GO:0016020">
    <property type="term" value="C:membrane"/>
    <property type="evidence" value="ECO:0007669"/>
    <property type="project" value="UniProtKB-SubCell"/>
</dbReference>
<dbReference type="PROSITE" id="PS51257">
    <property type="entry name" value="PROKAR_LIPOPROTEIN"/>
    <property type="match status" value="1"/>
</dbReference>
<dbReference type="Pfam" id="PF25198">
    <property type="entry name" value="Spore_GerAC_N"/>
    <property type="match status" value="1"/>
</dbReference>
<dbReference type="PANTHER" id="PTHR35789:SF1">
    <property type="entry name" value="SPORE GERMINATION PROTEIN B3"/>
    <property type="match status" value="1"/>
</dbReference>
<dbReference type="RefSeq" id="WP_091235979.1">
    <property type="nucleotide sequence ID" value="NZ_FNBG01000042.1"/>
</dbReference>
<sequence>MGKNRSHWVEALRGLLLLICLFGVLFLTGCWDAKELNKRAVVSGIGIDLAKGEEKYLVSLQIIIADEISGKIGRGATPTTVYQARGKTIIDAIRNTSRKVPRLVSPAQARMIVMSEDVAREGVAGIVDFLDRDSDIRLTAKVYVVKRGVSAGDIVSALTPIGKITGYALAQKTDLASQELGENYSVEVDDVIRGMLIPEGGPVLNGLTIDGDVKAGGKKSSLESSISPGMVQLYRMAVFKGDKMQLWLSEEENRGLVWIKNKMKKSVIVIPSPKDGGDISLEVMRSRTRMKASLNDPEHPVIRFSVMTQFSIREVNSNIDLRNPYELQTMEQTVQQVIQKQMQTVVDKAQSIKCDMFTFSEAMERADPVQWKKIKNKWGQIFPRVKVEYHVDAVIRNSQMRDRSFKYYTNSEQ</sequence>